<dbReference type="InterPro" id="IPR003593">
    <property type="entry name" value="AAA+_ATPase"/>
</dbReference>
<gene>
    <name evidence="6" type="ORF">GFH48_27380</name>
</gene>
<dbReference type="GO" id="GO:0022857">
    <property type="term" value="F:transmembrane transporter activity"/>
    <property type="evidence" value="ECO:0007669"/>
    <property type="project" value="TreeGrafter"/>
</dbReference>
<dbReference type="CDD" id="cd03255">
    <property type="entry name" value="ABC_MJ0796_LolCDE_FtsE"/>
    <property type="match status" value="1"/>
</dbReference>
<organism evidence="6 7">
    <name type="scientific">Streptomyces fagopyri</name>
    <dbReference type="NCBI Taxonomy" id="2662397"/>
    <lineage>
        <taxon>Bacteria</taxon>
        <taxon>Bacillati</taxon>
        <taxon>Actinomycetota</taxon>
        <taxon>Actinomycetes</taxon>
        <taxon>Kitasatosporales</taxon>
        <taxon>Streptomycetaceae</taxon>
        <taxon>Streptomyces</taxon>
    </lineage>
</organism>
<dbReference type="Gene3D" id="3.40.50.300">
    <property type="entry name" value="P-loop containing nucleotide triphosphate hydrolases"/>
    <property type="match status" value="1"/>
</dbReference>
<reference evidence="6 7" key="1">
    <citation type="submission" date="2019-10" db="EMBL/GenBank/DDBJ databases">
        <title>A novel species.</title>
        <authorList>
            <person name="Gao J."/>
        </authorList>
    </citation>
    <scope>NUCLEOTIDE SEQUENCE [LARGE SCALE GENOMIC DNA]</scope>
    <source>
        <strain evidence="6 7">QMT-28</strain>
    </source>
</reference>
<dbReference type="Pfam" id="PF00005">
    <property type="entry name" value="ABC_tran"/>
    <property type="match status" value="1"/>
</dbReference>
<dbReference type="Proteomes" id="UP000326179">
    <property type="component" value="Chromosome"/>
</dbReference>
<sequence length="279" mass="29553">MTRRSGPVGTWVPSCRTTAPCRATSSRSRRPGAQDPGVSPGPPAAVCLETHIKTSEILSATGIDLFYGRSHAVRGATIALRRGEAVAITGQSGSGKSSLLYCLAGVLPVTSGQVRFEGRTLGALDDDRLSALRRDRFGFVFQYGELLPELTVEENTALPLRLAGQRKRKALAAAGEVLERLGLGDLRGRRPSEVSGGQSQRVAVARALVHRPAVVFADEPTGSLDSANAATVLDEFLGLARSQGTAVVLVTHDPKVAARADRHYTMCDGSLLVREQEAS</sequence>
<evidence type="ECO:0000256" key="3">
    <source>
        <dbReference type="ARBA" id="ARBA00022840"/>
    </source>
</evidence>
<accession>A0A5Q0LIX1</accession>
<feature type="domain" description="ABC transporter" evidence="5">
    <location>
        <begin position="52"/>
        <end position="278"/>
    </location>
</feature>
<dbReference type="PROSITE" id="PS50893">
    <property type="entry name" value="ABC_TRANSPORTER_2"/>
    <property type="match status" value="1"/>
</dbReference>
<dbReference type="InterPro" id="IPR017911">
    <property type="entry name" value="MacB-like_ATP-bd"/>
</dbReference>
<dbReference type="PANTHER" id="PTHR24220">
    <property type="entry name" value="IMPORT ATP-BINDING PROTEIN"/>
    <property type="match status" value="1"/>
</dbReference>
<feature type="region of interest" description="Disordered" evidence="4">
    <location>
        <begin position="18"/>
        <end position="43"/>
    </location>
</feature>
<evidence type="ECO:0000256" key="1">
    <source>
        <dbReference type="ARBA" id="ARBA00022448"/>
    </source>
</evidence>
<dbReference type="KEGG" id="sfy:GFH48_27380"/>
<evidence type="ECO:0000313" key="7">
    <source>
        <dbReference type="Proteomes" id="UP000326179"/>
    </source>
</evidence>
<dbReference type="GO" id="GO:0005886">
    <property type="term" value="C:plasma membrane"/>
    <property type="evidence" value="ECO:0007669"/>
    <property type="project" value="TreeGrafter"/>
</dbReference>
<name>A0A5Q0LIX1_9ACTN</name>
<dbReference type="InterPro" id="IPR015854">
    <property type="entry name" value="ABC_transpr_LolD-like"/>
</dbReference>
<keyword evidence="2" id="KW-0547">Nucleotide-binding</keyword>
<keyword evidence="1" id="KW-0813">Transport</keyword>
<evidence type="ECO:0000313" key="6">
    <source>
        <dbReference type="EMBL" id="QFZ76496.1"/>
    </source>
</evidence>
<dbReference type="PANTHER" id="PTHR24220:SF685">
    <property type="entry name" value="ABC TRANSPORTER RELATED"/>
    <property type="match status" value="1"/>
</dbReference>
<dbReference type="GO" id="GO:0005524">
    <property type="term" value="F:ATP binding"/>
    <property type="evidence" value="ECO:0007669"/>
    <property type="project" value="UniProtKB-KW"/>
</dbReference>
<dbReference type="InterPro" id="IPR003439">
    <property type="entry name" value="ABC_transporter-like_ATP-bd"/>
</dbReference>
<dbReference type="InterPro" id="IPR027417">
    <property type="entry name" value="P-loop_NTPase"/>
</dbReference>
<dbReference type="InterPro" id="IPR017871">
    <property type="entry name" value="ABC_transporter-like_CS"/>
</dbReference>
<dbReference type="EMBL" id="CP045643">
    <property type="protein sequence ID" value="QFZ76496.1"/>
    <property type="molecule type" value="Genomic_DNA"/>
</dbReference>
<dbReference type="SMART" id="SM00382">
    <property type="entry name" value="AAA"/>
    <property type="match status" value="1"/>
</dbReference>
<evidence type="ECO:0000259" key="5">
    <source>
        <dbReference type="PROSITE" id="PS50893"/>
    </source>
</evidence>
<protein>
    <submittedName>
        <fullName evidence="6">ATP-binding cassette domain-containing protein</fullName>
    </submittedName>
</protein>
<evidence type="ECO:0000256" key="4">
    <source>
        <dbReference type="SAM" id="MobiDB-lite"/>
    </source>
</evidence>
<keyword evidence="3 6" id="KW-0067">ATP-binding</keyword>
<dbReference type="PROSITE" id="PS00211">
    <property type="entry name" value="ABC_TRANSPORTER_1"/>
    <property type="match status" value="1"/>
</dbReference>
<evidence type="ECO:0000256" key="2">
    <source>
        <dbReference type="ARBA" id="ARBA00022741"/>
    </source>
</evidence>
<dbReference type="SUPFAM" id="SSF52540">
    <property type="entry name" value="P-loop containing nucleoside triphosphate hydrolases"/>
    <property type="match status" value="1"/>
</dbReference>
<proteinExistence type="predicted"/>
<keyword evidence="7" id="KW-1185">Reference proteome</keyword>
<dbReference type="GO" id="GO:0016887">
    <property type="term" value="F:ATP hydrolysis activity"/>
    <property type="evidence" value="ECO:0007669"/>
    <property type="project" value="InterPro"/>
</dbReference>
<dbReference type="AlphaFoldDB" id="A0A5Q0LIX1"/>